<keyword evidence="1" id="KW-0472">Membrane</keyword>
<dbReference type="AlphaFoldDB" id="A0A397V2W9"/>
<dbReference type="EMBL" id="QKWP01000649">
    <property type="protein sequence ID" value="RIB16800.1"/>
    <property type="molecule type" value="Genomic_DNA"/>
</dbReference>
<evidence type="ECO:0000313" key="3">
    <source>
        <dbReference type="Proteomes" id="UP000266673"/>
    </source>
</evidence>
<name>A0A397V2W9_9GLOM</name>
<accession>A0A397V2W9</accession>
<proteinExistence type="predicted"/>
<feature type="transmembrane region" description="Helical" evidence="1">
    <location>
        <begin position="27"/>
        <end position="50"/>
    </location>
</feature>
<sequence length="69" mass="8259">MLLYLLIILWISLVFHPHIFFKLFFSSYIFLASAYKFCFATLIFSIYTVLINNININIINFRNKTTPNF</sequence>
<evidence type="ECO:0000313" key="2">
    <source>
        <dbReference type="EMBL" id="RIB16800.1"/>
    </source>
</evidence>
<dbReference type="Proteomes" id="UP000266673">
    <property type="component" value="Unassembled WGS sequence"/>
</dbReference>
<keyword evidence="1" id="KW-1133">Transmembrane helix</keyword>
<keyword evidence="3" id="KW-1185">Reference proteome</keyword>
<protein>
    <submittedName>
        <fullName evidence="2">Uncharacterized protein</fullName>
    </submittedName>
</protein>
<comment type="caution">
    <text evidence="2">The sequence shown here is derived from an EMBL/GenBank/DDBJ whole genome shotgun (WGS) entry which is preliminary data.</text>
</comment>
<keyword evidence="1" id="KW-0812">Transmembrane</keyword>
<organism evidence="2 3">
    <name type="scientific">Gigaspora rosea</name>
    <dbReference type="NCBI Taxonomy" id="44941"/>
    <lineage>
        <taxon>Eukaryota</taxon>
        <taxon>Fungi</taxon>
        <taxon>Fungi incertae sedis</taxon>
        <taxon>Mucoromycota</taxon>
        <taxon>Glomeromycotina</taxon>
        <taxon>Glomeromycetes</taxon>
        <taxon>Diversisporales</taxon>
        <taxon>Gigasporaceae</taxon>
        <taxon>Gigaspora</taxon>
    </lineage>
</organism>
<gene>
    <name evidence="2" type="ORF">C2G38_2089891</name>
</gene>
<evidence type="ECO:0000256" key="1">
    <source>
        <dbReference type="SAM" id="Phobius"/>
    </source>
</evidence>
<reference evidence="2 3" key="1">
    <citation type="submission" date="2018-06" db="EMBL/GenBank/DDBJ databases">
        <title>Comparative genomics reveals the genomic features of Rhizophagus irregularis, R. cerebriforme, R. diaphanum and Gigaspora rosea, and their symbiotic lifestyle signature.</title>
        <authorList>
            <person name="Morin E."/>
            <person name="San Clemente H."/>
            <person name="Chen E.C.H."/>
            <person name="De La Providencia I."/>
            <person name="Hainaut M."/>
            <person name="Kuo A."/>
            <person name="Kohler A."/>
            <person name="Murat C."/>
            <person name="Tang N."/>
            <person name="Roy S."/>
            <person name="Loubradou J."/>
            <person name="Henrissat B."/>
            <person name="Grigoriev I.V."/>
            <person name="Corradi N."/>
            <person name="Roux C."/>
            <person name="Martin F.M."/>
        </authorList>
    </citation>
    <scope>NUCLEOTIDE SEQUENCE [LARGE SCALE GENOMIC DNA]</scope>
    <source>
        <strain evidence="2 3">DAOM 194757</strain>
    </source>
</reference>